<sequence>MSEDDARSRALTDTLLGLSTEHTQSLRVIRDDALEVAQLPTVDPGGSFRLSQGPLPEAAVANDLLILSGEVDPAEVDALAVSLWDDAGWLSPGVLRLRGDDHLRGPYDLDRAARARLGVGSWATMAFAYAHPGTGSGPIPDELLTSHPLVRAYRDDQPAPAQWEVIEGLYAMARRLAGAWRVGRGGALLQPDPDSATDLALYAPTWIEEADLRALITQAVPAASLVEAPAPQRPSGATRAARRRAERAVREWTEARLGSDEVERLAKESRAFDEMAAAHPAPIVGYALTLAAGHDSHIVVTVDATETVPPVLRWEPWASGSLAHIRVAWLAPTTPPPAQRPSRVYRVERLRVSETIEALASAIHHLLGGAVVDEDGFLVVLDPSSR</sequence>
<name>A0A8I0GC39_9ACTO</name>
<dbReference type="Proteomes" id="UP000627538">
    <property type="component" value="Unassembled WGS sequence"/>
</dbReference>
<gene>
    <name evidence="1" type="ORF">H8R10_03395</name>
</gene>
<reference evidence="1 2" key="1">
    <citation type="submission" date="2020-08" db="EMBL/GenBank/DDBJ databases">
        <title>Winkia gen. nov., sp. nov., isolated from faeces of the Anser albifrons in China.</title>
        <authorList>
            <person name="Liu Q."/>
        </authorList>
    </citation>
    <scope>NUCLEOTIDE SEQUENCE [LARGE SCALE GENOMIC DNA]</scope>
    <source>
        <strain evidence="1 2">C62</strain>
    </source>
</reference>
<dbReference type="EMBL" id="JACRUO010000001">
    <property type="protein sequence ID" value="MBD3689276.1"/>
    <property type="molecule type" value="Genomic_DNA"/>
</dbReference>
<dbReference type="AlphaFoldDB" id="A0A8I0GC39"/>
<protein>
    <submittedName>
        <fullName evidence="1">Uncharacterized protein</fullName>
    </submittedName>
</protein>
<evidence type="ECO:0000313" key="2">
    <source>
        <dbReference type="Proteomes" id="UP000627538"/>
    </source>
</evidence>
<proteinExistence type="predicted"/>
<dbReference type="RefSeq" id="WP_191071339.1">
    <property type="nucleotide sequence ID" value="NZ_CP060506.1"/>
</dbReference>
<evidence type="ECO:0000313" key="1">
    <source>
        <dbReference type="EMBL" id="MBD3689276.1"/>
    </source>
</evidence>
<organism evidence="1 2">
    <name type="scientific">Nanchangia anserum</name>
    <dbReference type="NCBI Taxonomy" id="2692125"/>
    <lineage>
        <taxon>Bacteria</taxon>
        <taxon>Bacillati</taxon>
        <taxon>Actinomycetota</taxon>
        <taxon>Actinomycetes</taxon>
        <taxon>Actinomycetales</taxon>
        <taxon>Actinomycetaceae</taxon>
        <taxon>Nanchangia</taxon>
    </lineage>
</organism>
<keyword evidence="2" id="KW-1185">Reference proteome</keyword>
<accession>A0A8I0GC39</accession>
<comment type="caution">
    <text evidence="1">The sequence shown here is derived from an EMBL/GenBank/DDBJ whole genome shotgun (WGS) entry which is preliminary data.</text>
</comment>